<comment type="catalytic activity">
    <reaction evidence="1">
        <text>S-ubiquitinyl-[E2 ubiquitin-conjugating enzyme]-L-cysteine + [acceptor protein]-L-lysine = [E2 ubiquitin-conjugating enzyme]-L-cysteine + N(6)-ubiquitinyl-[acceptor protein]-L-lysine.</text>
        <dbReference type="EC" id="2.3.2.27"/>
    </reaction>
</comment>
<keyword evidence="9" id="KW-0833">Ubl conjugation pathway</keyword>
<comment type="similarity">
    <text evidence="13">Belongs to the RING-type zinc finger family. ATL subfamily.</text>
</comment>
<proteinExistence type="inferred from homology"/>
<keyword evidence="7" id="KW-0479">Metal-binding</keyword>
<organism evidence="17 18">
    <name type="scientific">Kalanchoe fedtschenkoi</name>
    <name type="common">Lavender scallops</name>
    <name type="synonym">South American air plant</name>
    <dbReference type="NCBI Taxonomy" id="63787"/>
    <lineage>
        <taxon>Eukaryota</taxon>
        <taxon>Viridiplantae</taxon>
        <taxon>Streptophyta</taxon>
        <taxon>Embryophyta</taxon>
        <taxon>Tracheophyta</taxon>
        <taxon>Spermatophyta</taxon>
        <taxon>Magnoliopsida</taxon>
        <taxon>eudicotyledons</taxon>
        <taxon>Gunneridae</taxon>
        <taxon>Pentapetalae</taxon>
        <taxon>Saxifragales</taxon>
        <taxon>Crassulaceae</taxon>
        <taxon>Kalanchoe</taxon>
    </lineage>
</organism>
<dbReference type="FunFam" id="3.30.40.10:FF:000187">
    <property type="entry name" value="E3 ubiquitin-protein ligase ATL6"/>
    <property type="match status" value="1"/>
</dbReference>
<dbReference type="InterPro" id="IPR001841">
    <property type="entry name" value="Znf_RING"/>
</dbReference>
<dbReference type="PANTHER" id="PTHR46905">
    <property type="entry name" value="RING-H2 FINGER PROTEIN ATL78"/>
    <property type="match status" value="1"/>
</dbReference>
<keyword evidence="12 15" id="KW-0472">Membrane</keyword>
<feature type="transmembrane region" description="Helical" evidence="15">
    <location>
        <begin position="6"/>
        <end position="26"/>
    </location>
</feature>
<evidence type="ECO:0000256" key="13">
    <source>
        <dbReference type="ARBA" id="ARBA00024209"/>
    </source>
</evidence>
<dbReference type="CDD" id="cd16461">
    <property type="entry name" value="RING-H2_EL5-like"/>
    <property type="match status" value="1"/>
</dbReference>
<evidence type="ECO:0000256" key="3">
    <source>
        <dbReference type="ARBA" id="ARBA00004906"/>
    </source>
</evidence>
<feature type="domain" description="RING-type" evidence="16">
    <location>
        <begin position="87"/>
        <end position="129"/>
    </location>
</feature>
<keyword evidence="5" id="KW-0808">Transferase</keyword>
<dbReference type="EC" id="2.3.2.27" evidence="4"/>
<comment type="subcellular location">
    <subcellularLocation>
        <location evidence="2">Membrane</location>
        <topology evidence="2">Single-pass membrane protein</topology>
    </subcellularLocation>
</comment>
<evidence type="ECO:0000256" key="9">
    <source>
        <dbReference type="ARBA" id="ARBA00022786"/>
    </source>
</evidence>
<evidence type="ECO:0000256" key="11">
    <source>
        <dbReference type="ARBA" id="ARBA00022989"/>
    </source>
</evidence>
<dbReference type="GO" id="GO:0016567">
    <property type="term" value="P:protein ubiquitination"/>
    <property type="evidence" value="ECO:0007669"/>
    <property type="project" value="InterPro"/>
</dbReference>
<dbReference type="Gramene" id="Kaladp0079s0161.1.v1.1">
    <property type="protein sequence ID" value="Kaladp0079s0161.1.v1.1.CDS.1"/>
    <property type="gene ID" value="Kaladp0079s0161.v1.1"/>
</dbReference>
<evidence type="ECO:0000259" key="16">
    <source>
        <dbReference type="PROSITE" id="PS50089"/>
    </source>
</evidence>
<evidence type="ECO:0000256" key="2">
    <source>
        <dbReference type="ARBA" id="ARBA00004167"/>
    </source>
</evidence>
<dbReference type="GO" id="GO:0061630">
    <property type="term" value="F:ubiquitin protein ligase activity"/>
    <property type="evidence" value="ECO:0007669"/>
    <property type="project" value="UniProtKB-EC"/>
</dbReference>
<evidence type="ECO:0000256" key="12">
    <source>
        <dbReference type="ARBA" id="ARBA00023136"/>
    </source>
</evidence>
<dbReference type="Proteomes" id="UP000594263">
    <property type="component" value="Unplaced"/>
</dbReference>
<keyword evidence="11 15" id="KW-1133">Transmembrane helix</keyword>
<dbReference type="Pfam" id="PF13639">
    <property type="entry name" value="zf-RING_2"/>
    <property type="match status" value="1"/>
</dbReference>
<evidence type="ECO:0000256" key="8">
    <source>
        <dbReference type="ARBA" id="ARBA00022771"/>
    </source>
</evidence>
<dbReference type="PANTHER" id="PTHR46905:SF7">
    <property type="entry name" value="RING-H2 FINGER PROTEIN ATL78"/>
    <property type="match status" value="1"/>
</dbReference>
<keyword evidence="18" id="KW-1185">Reference proteome</keyword>
<sequence>MAEIIISVLFVVFSIGLLSLSIRCLLALSARSQTFGVIITDDPHGANAESGPRSLQRGMDSDTISAFPVVAYSDIKATEAGRGLVECVVCLSDFGDGDYVRLLPKCDHAFHPECIDKWLSKHVTCPICRTNLEPADEKPVETSEMMNSAGTFSVQNNHVRVNINEADHENRLLTTDGESMSICSSGHSNNNRV</sequence>
<dbReference type="PROSITE" id="PS50089">
    <property type="entry name" value="ZF_RING_2"/>
    <property type="match status" value="1"/>
</dbReference>
<dbReference type="InterPro" id="IPR013083">
    <property type="entry name" value="Znf_RING/FYVE/PHD"/>
</dbReference>
<evidence type="ECO:0000313" key="18">
    <source>
        <dbReference type="Proteomes" id="UP000594263"/>
    </source>
</evidence>
<evidence type="ECO:0000256" key="10">
    <source>
        <dbReference type="ARBA" id="ARBA00022833"/>
    </source>
</evidence>
<keyword evidence="10" id="KW-0862">Zinc</keyword>
<evidence type="ECO:0000256" key="15">
    <source>
        <dbReference type="SAM" id="Phobius"/>
    </source>
</evidence>
<evidence type="ECO:0000256" key="5">
    <source>
        <dbReference type="ARBA" id="ARBA00022679"/>
    </source>
</evidence>
<dbReference type="InterPro" id="IPR044602">
    <property type="entry name" value="ATL10/ATL72-79-like"/>
</dbReference>
<dbReference type="SMART" id="SM00184">
    <property type="entry name" value="RING"/>
    <property type="match status" value="1"/>
</dbReference>
<keyword evidence="8 14" id="KW-0863">Zinc-finger</keyword>
<comment type="pathway">
    <text evidence="3">Protein modification; protein ubiquitination.</text>
</comment>
<protein>
    <recommendedName>
        <fullName evidence="4">RING-type E3 ubiquitin transferase</fullName>
        <ecNumber evidence="4">2.3.2.27</ecNumber>
    </recommendedName>
</protein>
<name>A0A7N0UQ16_KALFE</name>
<evidence type="ECO:0000256" key="1">
    <source>
        <dbReference type="ARBA" id="ARBA00000900"/>
    </source>
</evidence>
<evidence type="ECO:0000313" key="17">
    <source>
        <dbReference type="EnsemblPlants" id="Kaladp0079s0161.1.v1.1.CDS.1"/>
    </source>
</evidence>
<accession>A0A7N0UQ16</accession>
<dbReference type="AlphaFoldDB" id="A0A7N0UQ16"/>
<dbReference type="EnsemblPlants" id="Kaladp0079s0161.1.v1.1">
    <property type="protein sequence ID" value="Kaladp0079s0161.1.v1.1.CDS.1"/>
    <property type="gene ID" value="Kaladp0079s0161.v1.1"/>
</dbReference>
<dbReference type="GO" id="GO:0016020">
    <property type="term" value="C:membrane"/>
    <property type="evidence" value="ECO:0007669"/>
    <property type="project" value="UniProtKB-SubCell"/>
</dbReference>
<dbReference type="SUPFAM" id="SSF57850">
    <property type="entry name" value="RING/U-box"/>
    <property type="match status" value="1"/>
</dbReference>
<dbReference type="Gene3D" id="3.30.40.10">
    <property type="entry name" value="Zinc/RING finger domain, C3HC4 (zinc finger)"/>
    <property type="match status" value="1"/>
</dbReference>
<dbReference type="GO" id="GO:0008270">
    <property type="term" value="F:zinc ion binding"/>
    <property type="evidence" value="ECO:0007669"/>
    <property type="project" value="UniProtKB-KW"/>
</dbReference>
<evidence type="ECO:0000256" key="6">
    <source>
        <dbReference type="ARBA" id="ARBA00022692"/>
    </source>
</evidence>
<evidence type="ECO:0000256" key="7">
    <source>
        <dbReference type="ARBA" id="ARBA00022723"/>
    </source>
</evidence>
<evidence type="ECO:0000256" key="14">
    <source>
        <dbReference type="PROSITE-ProRule" id="PRU00175"/>
    </source>
</evidence>
<evidence type="ECO:0000256" key="4">
    <source>
        <dbReference type="ARBA" id="ARBA00012483"/>
    </source>
</evidence>
<keyword evidence="6 15" id="KW-0812">Transmembrane</keyword>
<reference evidence="17" key="1">
    <citation type="submission" date="2021-01" db="UniProtKB">
        <authorList>
            <consortium name="EnsemblPlants"/>
        </authorList>
    </citation>
    <scope>IDENTIFICATION</scope>
</reference>